<protein>
    <submittedName>
        <fullName evidence="2">Uncharacterized protein</fullName>
    </submittedName>
</protein>
<proteinExistence type="predicted"/>
<gene>
    <name evidence="2" type="ORF">GALL_346670</name>
</gene>
<organism evidence="2">
    <name type="scientific">mine drainage metagenome</name>
    <dbReference type="NCBI Taxonomy" id="410659"/>
    <lineage>
        <taxon>unclassified sequences</taxon>
        <taxon>metagenomes</taxon>
        <taxon>ecological metagenomes</taxon>
    </lineage>
</organism>
<feature type="region of interest" description="Disordered" evidence="1">
    <location>
        <begin position="1"/>
        <end position="33"/>
    </location>
</feature>
<name>A0A1J5QUG6_9ZZZZ</name>
<feature type="compositionally biased region" description="Basic and acidic residues" evidence="1">
    <location>
        <begin position="1"/>
        <end position="20"/>
    </location>
</feature>
<dbReference type="EMBL" id="MLJW01000695">
    <property type="protein sequence ID" value="OIQ83519.1"/>
    <property type="molecule type" value="Genomic_DNA"/>
</dbReference>
<feature type="region of interest" description="Disordered" evidence="1">
    <location>
        <begin position="147"/>
        <end position="218"/>
    </location>
</feature>
<comment type="caution">
    <text evidence="2">The sequence shown here is derived from an EMBL/GenBank/DDBJ whole genome shotgun (WGS) entry which is preliminary data.</text>
</comment>
<evidence type="ECO:0000256" key="1">
    <source>
        <dbReference type="SAM" id="MobiDB-lite"/>
    </source>
</evidence>
<accession>A0A1J5QUG6</accession>
<reference evidence="2" key="1">
    <citation type="submission" date="2016-10" db="EMBL/GenBank/DDBJ databases">
        <title>Sequence of Gallionella enrichment culture.</title>
        <authorList>
            <person name="Poehlein A."/>
            <person name="Muehling M."/>
            <person name="Daniel R."/>
        </authorList>
    </citation>
    <scope>NUCLEOTIDE SEQUENCE</scope>
</reference>
<sequence length="218" mass="23268">MHAERPDTGTERGVDVEAHAQRAAGGTGGAGHQVDLGNVVDHHRHHLRSAGVLREVTERVRVDAGIADQDVLDAVRHEPERLAHRVGHDAAEAGARQDLLENRAHPHGLARHADGDAAGASHEVDGVGLERVEVDDDHRCRQVRGRRIEPFAERPSHATAGHQASTTRASRLRGTLSPKPGATITTTTARTTGSRKPIRSELPVPIAPTNTPPTTAPT</sequence>
<dbReference type="AlphaFoldDB" id="A0A1J5QUG6"/>
<feature type="compositionally biased region" description="Low complexity" evidence="1">
    <location>
        <begin position="177"/>
        <end position="195"/>
    </location>
</feature>
<evidence type="ECO:0000313" key="2">
    <source>
        <dbReference type="EMBL" id="OIQ83519.1"/>
    </source>
</evidence>
<feature type="compositionally biased region" description="Basic and acidic residues" evidence="1">
    <location>
        <begin position="147"/>
        <end position="156"/>
    </location>
</feature>